<evidence type="ECO:0000256" key="14">
    <source>
        <dbReference type="ARBA" id="ARBA00045077"/>
    </source>
</evidence>
<evidence type="ECO:0000256" key="7">
    <source>
        <dbReference type="ARBA" id="ARBA00023002"/>
    </source>
</evidence>
<dbReference type="EMBL" id="JYNV01000290">
    <property type="protein sequence ID" value="KZM19661.1"/>
    <property type="molecule type" value="Genomic_DNA"/>
</dbReference>
<dbReference type="Proteomes" id="UP000076837">
    <property type="component" value="Unassembled WGS sequence"/>
</dbReference>
<proteinExistence type="inferred from homology"/>
<evidence type="ECO:0000256" key="12">
    <source>
        <dbReference type="ARBA" id="ARBA00023326"/>
    </source>
</evidence>
<evidence type="ECO:0000313" key="19">
    <source>
        <dbReference type="Proteomes" id="UP000076837"/>
    </source>
</evidence>
<evidence type="ECO:0000313" key="18">
    <source>
        <dbReference type="EMBL" id="KZM19661.1"/>
    </source>
</evidence>
<comment type="cofactor">
    <cofactor evidence="1">
        <name>Cu(2+)</name>
        <dbReference type="ChEBI" id="CHEBI:29036"/>
    </cofactor>
</comment>
<dbReference type="GO" id="GO:0005576">
    <property type="term" value="C:extracellular region"/>
    <property type="evidence" value="ECO:0007669"/>
    <property type="project" value="UniProtKB-SubCell"/>
</dbReference>
<feature type="domain" description="Auxiliary Activity family 9 catalytic" evidence="17">
    <location>
        <begin position="18"/>
        <end position="220"/>
    </location>
</feature>
<keyword evidence="19" id="KW-1185">Reference proteome</keyword>
<name>A0A162XRN2_DIDRA</name>
<sequence length="230" mass="24093">MKSLVLSLLALASTSAAHYTLPELVVGGKGTGNWQYVRQTANYQSNGPVTDVSSTAIRCYQLAPGTSAKTYTVNAGDTVAFTAASSVSHPGPMQFYMAKVPSGQTAETWDGSGNAWFKIYQEEAITTSSSISWASMGKTQIPVTLPKSLPSGEYLLRAEHIALHSAGSSGGAQFYLSCAQIKVQNGGSGSPSPLVSFPGAYKASDAGVLVNIYYPIPQNYKPPGPAVWTG</sequence>
<comment type="catalytic activity">
    <reaction evidence="14">
        <text>[(1-&gt;4)-beta-D-glucosyl]n+m + reduced acceptor + O2 = 4-dehydro-beta-D-glucosyl-[(1-&gt;4)-beta-D-glucosyl]n-1 + [(1-&gt;4)-beta-D-glucosyl]m + acceptor + H2O.</text>
        <dbReference type="EC" id="1.14.99.56"/>
    </reaction>
</comment>
<dbReference type="STRING" id="5454.A0A162XRN2"/>
<protein>
    <recommendedName>
        <fullName evidence="15">lytic cellulose monooxygenase (C4-dehydrogenating)</fullName>
        <ecNumber evidence="15">1.14.99.56</ecNumber>
    </recommendedName>
</protein>
<evidence type="ECO:0000256" key="5">
    <source>
        <dbReference type="ARBA" id="ARBA00022729"/>
    </source>
</evidence>
<comment type="similarity">
    <text evidence="13">Belongs to the polysaccharide monooxygenase AA9 family.</text>
</comment>
<dbReference type="Pfam" id="PF03443">
    <property type="entry name" value="AA9"/>
    <property type="match status" value="1"/>
</dbReference>
<dbReference type="EC" id="1.14.99.56" evidence="15"/>
<evidence type="ECO:0000256" key="2">
    <source>
        <dbReference type="ARBA" id="ARBA00004613"/>
    </source>
</evidence>
<evidence type="ECO:0000259" key="17">
    <source>
        <dbReference type="Pfam" id="PF03443"/>
    </source>
</evidence>
<evidence type="ECO:0000256" key="4">
    <source>
        <dbReference type="ARBA" id="ARBA00022723"/>
    </source>
</evidence>
<accession>A0A162XRN2</accession>
<gene>
    <name evidence="18" type="ORF">ST47_g8973</name>
</gene>
<evidence type="ECO:0000256" key="6">
    <source>
        <dbReference type="ARBA" id="ARBA00023001"/>
    </source>
</evidence>
<evidence type="ECO:0000256" key="13">
    <source>
        <dbReference type="ARBA" id="ARBA00044502"/>
    </source>
</evidence>
<organism evidence="18 19">
    <name type="scientific">Didymella rabiei</name>
    <name type="common">Chickpea ascochyta blight fungus</name>
    <name type="synonym">Mycosphaerella rabiei</name>
    <dbReference type="NCBI Taxonomy" id="5454"/>
    <lineage>
        <taxon>Eukaryota</taxon>
        <taxon>Fungi</taxon>
        <taxon>Dikarya</taxon>
        <taxon>Ascomycota</taxon>
        <taxon>Pezizomycotina</taxon>
        <taxon>Dothideomycetes</taxon>
        <taxon>Pleosporomycetidae</taxon>
        <taxon>Pleosporales</taxon>
        <taxon>Pleosporineae</taxon>
        <taxon>Didymellaceae</taxon>
        <taxon>Ascochyta</taxon>
    </lineage>
</organism>
<dbReference type="GO" id="GO:0030245">
    <property type="term" value="P:cellulose catabolic process"/>
    <property type="evidence" value="ECO:0007669"/>
    <property type="project" value="UniProtKB-KW"/>
</dbReference>
<evidence type="ECO:0000256" key="16">
    <source>
        <dbReference type="SAM" id="SignalP"/>
    </source>
</evidence>
<dbReference type="Gene3D" id="2.70.50.70">
    <property type="match status" value="1"/>
</dbReference>
<comment type="caution">
    <text evidence="18">The sequence shown here is derived from an EMBL/GenBank/DDBJ whole genome shotgun (WGS) entry which is preliminary data.</text>
</comment>
<dbReference type="GO" id="GO:0004497">
    <property type="term" value="F:monooxygenase activity"/>
    <property type="evidence" value="ECO:0007669"/>
    <property type="project" value="UniProtKB-KW"/>
</dbReference>
<dbReference type="PANTHER" id="PTHR33353">
    <property type="entry name" value="PUTATIVE (AFU_ORTHOLOGUE AFUA_1G12560)-RELATED"/>
    <property type="match status" value="1"/>
</dbReference>
<keyword evidence="12" id="KW-0624">Polysaccharide degradation</keyword>
<feature type="chain" id="PRO_5007840842" description="lytic cellulose monooxygenase (C4-dehydrogenating)" evidence="16">
    <location>
        <begin position="17"/>
        <end position="230"/>
    </location>
</feature>
<dbReference type="CDD" id="cd21175">
    <property type="entry name" value="LPMO_AA9"/>
    <property type="match status" value="1"/>
</dbReference>
<keyword evidence="5 16" id="KW-0732">Signal</keyword>
<keyword evidence="4" id="KW-0479">Metal-binding</keyword>
<keyword evidence="3" id="KW-0964">Secreted</keyword>
<keyword evidence="9" id="KW-0503">Monooxygenase</keyword>
<keyword evidence="11" id="KW-0119">Carbohydrate metabolism</keyword>
<dbReference type="PANTHER" id="PTHR33353:SF10">
    <property type="entry name" value="ENDO-BETA-1,4-GLUCANASE D"/>
    <property type="match status" value="1"/>
</dbReference>
<evidence type="ECO:0000256" key="15">
    <source>
        <dbReference type="ARBA" id="ARBA00047174"/>
    </source>
</evidence>
<feature type="signal peptide" evidence="16">
    <location>
        <begin position="1"/>
        <end position="16"/>
    </location>
</feature>
<comment type="subcellular location">
    <subcellularLocation>
        <location evidence="2">Secreted</location>
    </subcellularLocation>
</comment>
<evidence type="ECO:0000256" key="10">
    <source>
        <dbReference type="ARBA" id="ARBA00023157"/>
    </source>
</evidence>
<reference evidence="18 19" key="1">
    <citation type="journal article" date="2016" name="Sci. Rep.">
        <title>Draft genome sequencing and secretome analysis of fungal phytopathogen Ascochyta rabiei provides insight into the necrotrophic effector repertoire.</title>
        <authorList>
            <person name="Verma S."/>
            <person name="Gazara R.K."/>
            <person name="Nizam S."/>
            <person name="Parween S."/>
            <person name="Chattopadhyay D."/>
            <person name="Verma P.K."/>
        </authorList>
    </citation>
    <scope>NUCLEOTIDE SEQUENCE [LARGE SCALE GENOMIC DNA]</scope>
    <source>
        <strain evidence="18 19">ArDII</strain>
    </source>
</reference>
<keyword evidence="7" id="KW-0560">Oxidoreductase</keyword>
<evidence type="ECO:0000256" key="11">
    <source>
        <dbReference type="ARBA" id="ARBA00023277"/>
    </source>
</evidence>
<dbReference type="InterPro" id="IPR005103">
    <property type="entry name" value="AA9_LPMO"/>
</dbReference>
<keyword evidence="6" id="KW-0136">Cellulose degradation</keyword>
<dbReference type="GO" id="GO:0046872">
    <property type="term" value="F:metal ion binding"/>
    <property type="evidence" value="ECO:0007669"/>
    <property type="project" value="UniProtKB-KW"/>
</dbReference>
<evidence type="ECO:0000256" key="8">
    <source>
        <dbReference type="ARBA" id="ARBA00023008"/>
    </source>
</evidence>
<dbReference type="AlphaFoldDB" id="A0A162XRN2"/>
<keyword evidence="8" id="KW-0186">Copper</keyword>
<evidence type="ECO:0000256" key="3">
    <source>
        <dbReference type="ARBA" id="ARBA00022525"/>
    </source>
</evidence>
<evidence type="ECO:0000256" key="9">
    <source>
        <dbReference type="ARBA" id="ARBA00023033"/>
    </source>
</evidence>
<dbReference type="InterPro" id="IPR049892">
    <property type="entry name" value="AA9"/>
</dbReference>
<keyword evidence="10" id="KW-1015">Disulfide bond</keyword>
<evidence type="ECO:0000256" key="1">
    <source>
        <dbReference type="ARBA" id="ARBA00001973"/>
    </source>
</evidence>